<name>G2DW69_9GAMM</name>
<dbReference type="eggNOG" id="ENOG502ZPKP">
    <property type="taxonomic scope" value="Bacteria"/>
</dbReference>
<gene>
    <name evidence="1" type="ORF">ThidrDRAFT_0478</name>
</gene>
<protein>
    <submittedName>
        <fullName evidence="1">Uncharacterized protein</fullName>
    </submittedName>
</protein>
<dbReference type="Proteomes" id="UP000004200">
    <property type="component" value="Unassembled WGS sequence"/>
</dbReference>
<organism evidence="1 2">
    <name type="scientific">Thiorhodococcus drewsii AZ1</name>
    <dbReference type="NCBI Taxonomy" id="765913"/>
    <lineage>
        <taxon>Bacteria</taxon>
        <taxon>Pseudomonadati</taxon>
        <taxon>Pseudomonadota</taxon>
        <taxon>Gammaproteobacteria</taxon>
        <taxon>Chromatiales</taxon>
        <taxon>Chromatiaceae</taxon>
        <taxon>Thiorhodococcus</taxon>
    </lineage>
</organism>
<accession>G2DW69</accession>
<evidence type="ECO:0000313" key="1">
    <source>
        <dbReference type="EMBL" id="EGV33789.1"/>
    </source>
</evidence>
<comment type="caution">
    <text evidence="1">The sequence shown here is derived from an EMBL/GenBank/DDBJ whole genome shotgun (WGS) entry which is preliminary data.</text>
</comment>
<dbReference type="RefSeq" id="WP_007039194.1">
    <property type="nucleotide sequence ID" value="NZ_AFWT01000002.1"/>
</dbReference>
<proteinExistence type="predicted"/>
<dbReference type="OrthoDB" id="4220620at2"/>
<evidence type="ECO:0000313" key="2">
    <source>
        <dbReference type="Proteomes" id="UP000004200"/>
    </source>
</evidence>
<keyword evidence="2" id="KW-1185">Reference proteome</keyword>
<reference evidence="1 2" key="1">
    <citation type="submission" date="2011-06" db="EMBL/GenBank/DDBJ databases">
        <title>The draft genome of Thiorhodococcus drewsii AZ1.</title>
        <authorList>
            <consortium name="US DOE Joint Genome Institute (JGI-PGF)"/>
            <person name="Lucas S."/>
            <person name="Han J."/>
            <person name="Lapidus A."/>
            <person name="Cheng J.-F."/>
            <person name="Goodwin L."/>
            <person name="Pitluck S."/>
            <person name="Peters L."/>
            <person name="Land M.L."/>
            <person name="Hauser L."/>
            <person name="Vogl K."/>
            <person name="Liu Z."/>
            <person name="Imhoff J."/>
            <person name="Thiel V."/>
            <person name="Frigaard N.-U."/>
            <person name="Bryant D.A."/>
            <person name="Woyke T.J."/>
        </authorList>
    </citation>
    <scope>NUCLEOTIDE SEQUENCE [LARGE SCALE GENOMIC DNA]</scope>
    <source>
        <strain evidence="1 2">AZ1</strain>
    </source>
</reference>
<dbReference type="EMBL" id="AFWT01000002">
    <property type="protein sequence ID" value="EGV33789.1"/>
    <property type="molecule type" value="Genomic_DNA"/>
</dbReference>
<dbReference type="AlphaFoldDB" id="G2DW69"/>
<sequence length="129" mass="13781">MQDLELILKGPGTEEALAALKAVLADTEATLTSTPVTEGDSLPDKAIDPVAVATLVVTIPSAVLAVRDMAERIVKRRRAKDLIATAGRLRIERRVEILTVTLEGPQALADMDPDLVLDLIEQDREAGSS</sequence>